<feature type="transmembrane region" description="Helical" evidence="1">
    <location>
        <begin position="180"/>
        <end position="199"/>
    </location>
</feature>
<feature type="transmembrane region" description="Helical" evidence="1">
    <location>
        <begin position="327"/>
        <end position="347"/>
    </location>
</feature>
<accession>E4RQG9</accession>
<proteinExistence type="predicted"/>
<dbReference type="InterPro" id="IPR027268">
    <property type="entry name" value="Peptidase_M4/M1_CTD_sf"/>
</dbReference>
<dbReference type="Proteomes" id="UP000007435">
    <property type="component" value="Chromosome"/>
</dbReference>
<keyword evidence="1" id="KW-0472">Membrane</keyword>
<dbReference type="OrthoDB" id="100605at2"/>
<evidence type="ECO:0000313" key="4">
    <source>
        <dbReference type="Proteomes" id="UP000007435"/>
    </source>
</evidence>
<keyword evidence="1" id="KW-1133">Transmembrane helix</keyword>
<name>E4RQG9_LEAB4</name>
<feature type="transmembrane region" description="Helical" evidence="1">
    <location>
        <begin position="105"/>
        <end position="134"/>
    </location>
</feature>
<feature type="transmembrane region" description="Helical" evidence="1">
    <location>
        <begin position="528"/>
        <end position="549"/>
    </location>
</feature>
<feature type="transmembrane region" description="Helical" evidence="1">
    <location>
        <begin position="478"/>
        <end position="495"/>
    </location>
</feature>
<evidence type="ECO:0000256" key="1">
    <source>
        <dbReference type="SAM" id="Phobius"/>
    </source>
</evidence>
<keyword evidence="4" id="KW-1185">Reference proteome</keyword>
<feature type="transmembrane region" description="Helical" evidence="1">
    <location>
        <begin position="367"/>
        <end position="387"/>
    </location>
</feature>
<dbReference type="EMBL" id="CP002305">
    <property type="protein sequence ID" value="ADQ18377.1"/>
    <property type="molecule type" value="Genomic_DNA"/>
</dbReference>
<dbReference type="GO" id="GO:0008270">
    <property type="term" value="F:zinc ion binding"/>
    <property type="evidence" value="ECO:0007669"/>
    <property type="project" value="InterPro"/>
</dbReference>
<keyword evidence="1" id="KW-0812">Transmembrane</keyword>
<evidence type="ECO:0000313" key="3">
    <source>
        <dbReference type="EMBL" id="ADQ18377.1"/>
    </source>
</evidence>
<feature type="domain" description="Peptidase M1 membrane alanine aminopeptidase" evidence="2">
    <location>
        <begin position="933"/>
        <end position="1075"/>
    </location>
</feature>
<dbReference type="PANTHER" id="PTHR37305">
    <property type="entry name" value="INTEGRAL MEMBRANE PROTEIN-RELATED"/>
    <property type="match status" value="1"/>
</dbReference>
<dbReference type="eggNOG" id="COG1277">
    <property type="taxonomic scope" value="Bacteria"/>
</dbReference>
<dbReference type="SUPFAM" id="SSF55486">
    <property type="entry name" value="Metalloproteases ('zincins'), catalytic domain"/>
    <property type="match status" value="1"/>
</dbReference>
<dbReference type="KEGG" id="lby:Lbys_2715"/>
<gene>
    <name evidence="3" type="ordered locus">Lbys_2715</name>
</gene>
<feature type="transmembrane region" description="Helical" evidence="1">
    <location>
        <begin position="20"/>
        <end position="43"/>
    </location>
</feature>
<feature type="transmembrane region" description="Helical" evidence="1">
    <location>
        <begin position="570"/>
        <end position="591"/>
    </location>
</feature>
<dbReference type="Gene3D" id="1.10.390.10">
    <property type="entry name" value="Neutral Protease Domain 2"/>
    <property type="match status" value="1"/>
</dbReference>
<dbReference type="AlphaFoldDB" id="E4RQG9"/>
<dbReference type="GO" id="GO:0008237">
    <property type="term" value="F:metallopeptidase activity"/>
    <property type="evidence" value="ECO:0007669"/>
    <property type="project" value="InterPro"/>
</dbReference>
<feature type="transmembrane region" description="Helical" evidence="1">
    <location>
        <begin position="248"/>
        <end position="268"/>
    </location>
</feature>
<dbReference type="PANTHER" id="PTHR37305:SF1">
    <property type="entry name" value="MEMBRANE PROTEIN"/>
    <property type="match status" value="1"/>
</dbReference>
<evidence type="ECO:0000259" key="2">
    <source>
        <dbReference type="Pfam" id="PF01433"/>
    </source>
</evidence>
<protein>
    <recommendedName>
        <fullName evidence="2">Peptidase M1 membrane alanine aminopeptidase domain-containing protein</fullName>
    </recommendedName>
</protein>
<organism evidence="3 4">
    <name type="scientific">Leadbetterella byssophila (strain DSM 17132 / JCM 16389 / KACC 11308 / NBRC 106382 / 4M15)</name>
    <dbReference type="NCBI Taxonomy" id="649349"/>
    <lineage>
        <taxon>Bacteria</taxon>
        <taxon>Pseudomonadati</taxon>
        <taxon>Bacteroidota</taxon>
        <taxon>Cytophagia</taxon>
        <taxon>Cytophagales</taxon>
        <taxon>Leadbetterellaceae</taxon>
        <taxon>Leadbetterella</taxon>
    </lineage>
</organism>
<feature type="transmembrane region" description="Helical" evidence="1">
    <location>
        <begin position="453"/>
        <end position="471"/>
    </location>
</feature>
<sequence>MLRTIFTFETKRWLTQPTFYIYFAAFFGIGFLVMGSALGYFDALTVTSTSNTFYNSPLAVNSLINGFSQLLNFIIPTVIGSTVYRDYKYNMHTVLYSYPFTKWDYLVGKFLSGFFITVLVSLAIGLSFIVASVLPFANQDLMGPFRLWAFLQSYLIFVIPNIFFIGAIIFLLVTLTRNVYIGFIFILILLILQLIIGNLTENMDDKFVAALIEPYGEEALSYVSKYWSIDEQNYNNIPLDKSILLNRLIWIGVGFLALVLTYTTFNFSHSPLTFGKKKLGEKVTKNNFQSVFKVKLPEVSFDYSFAHYFKTSLNLAKIEFRSIVRNWIFISIVAVLFLFVIIMGYTLGEDLMGTKTYPVTWKILSTISGQFIFFSEILIFLFSGVLLNQAMSSRMDSLVDSTPIPNWALLLSKFLALVGMCLVLMFTAIVSGMLVQAYYGYYHFELILYFKQLLFFTMINCLILIGMALFVQSLFKNYLLGFMTLIVLLMLPSGLRKLGVELPIFHFNSGTGLSYSDMNGFGSFRTHLIYKAYWLLFSGILYGLTLLFWRRGKFSGAMDRISTAAGRLKLPIAAPLTLLLTAFIGLGYAIYREIAVNKPFYTSKDQELRLVDFEKKYKKYQNTPQPRIVDVRVEMNIFPKERNYDATGFFTLVNKTDKNIDSLIIDYAKNLRNVQWDKPTSLILADSNLRFSIYKLAEPLAPGDTVKAQFLVGNPRNTWFQDESPVLENGTFINNRTLFPSIGYQEDNEIQDNDVRKKYGLKDKERMAFPSDLKARGNTYISNDADWINFEAIVSTSEDQIAIAPGYLQREWGDNGRKFYHYKMDQPIQNFYAFNSARYEVKREKYKGVNLEIYYHKTHDYNIDRMIMSLKDGLDYFSENFGPYQHKQVRILEFPRTGGGFAQSFPNTIPYSEAIGFIAWVDENKPNSVDYPYSITAHELAHQWWAGQVIGANVKGATLLSESMSEYSSLKVLEKKYGKFQMHKFLKDALDNYLLGRAKEWKSENPLMYNENQQYIHYNKGSLVLYAMSDYLGEARFNAVLKDYIQKYRFQEPPYTTSEEFVALLKEATPDSLQYLIKDMFETITLYNNKVDKASVKDLGKGKYQVDIDFQVSKYRTDNKGKRDYSGGIKDGKVQSLPLADYIELGIFGEKEKKGSYEYDKELYLKKYKISKIKNKLSIIVDEKPVEVGVDPYNKLIDIDSNDNRRSL</sequence>
<dbReference type="Pfam" id="PF01433">
    <property type="entry name" value="Peptidase_M1"/>
    <property type="match status" value="1"/>
</dbReference>
<dbReference type="STRING" id="649349.Lbys_2715"/>
<feature type="transmembrane region" description="Helical" evidence="1">
    <location>
        <begin position="154"/>
        <end position="173"/>
    </location>
</feature>
<feature type="transmembrane region" description="Helical" evidence="1">
    <location>
        <begin position="63"/>
        <end position="84"/>
    </location>
</feature>
<dbReference type="eggNOG" id="COG0308">
    <property type="taxonomic scope" value="Bacteria"/>
</dbReference>
<reference key="1">
    <citation type="submission" date="2010-11" db="EMBL/GenBank/DDBJ databases">
        <title>The complete genome of Leadbetterella byssophila DSM 17132.</title>
        <authorList>
            <consortium name="US DOE Joint Genome Institute (JGI-PGF)"/>
            <person name="Lucas S."/>
            <person name="Copeland A."/>
            <person name="Lapidus A."/>
            <person name="Glavina del Rio T."/>
            <person name="Dalin E."/>
            <person name="Tice H."/>
            <person name="Bruce D."/>
            <person name="Goodwin L."/>
            <person name="Pitluck S."/>
            <person name="Kyrpides N."/>
            <person name="Mavromatis K."/>
            <person name="Ivanova N."/>
            <person name="Teshima H."/>
            <person name="Brettin T."/>
            <person name="Detter J.C."/>
            <person name="Han C."/>
            <person name="Tapia R."/>
            <person name="Land M."/>
            <person name="Hauser L."/>
            <person name="Markowitz V."/>
            <person name="Cheng J.-F."/>
            <person name="Hugenholtz P."/>
            <person name="Woyke T."/>
            <person name="Wu D."/>
            <person name="Tindall B."/>
            <person name="Pomrenke H.G."/>
            <person name="Brambilla E."/>
            <person name="Klenk H.-P."/>
            <person name="Eisen J.A."/>
        </authorList>
    </citation>
    <scope>NUCLEOTIDE SEQUENCE [LARGE SCALE GENOMIC DNA]</scope>
    <source>
        <strain>DSM 17132</strain>
    </source>
</reference>
<dbReference type="RefSeq" id="WP_013409411.1">
    <property type="nucleotide sequence ID" value="NC_014655.1"/>
</dbReference>
<dbReference type="InterPro" id="IPR014782">
    <property type="entry name" value="Peptidase_M1_dom"/>
</dbReference>
<feature type="transmembrane region" description="Helical" evidence="1">
    <location>
        <begin position="414"/>
        <end position="441"/>
    </location>
</feature>
<reference evidence="3 4" key="2">
    <citation type="journal article" date="2011" name="Stand. Genomic Sci.">
        <title>Complete genome sequence of Leadbetterella byssophila type strain (4M15).</title>
        <authorList>
            <person name="Abt B."/>
            <person name="Teshima H."/>
            <person name="Lucas S."/>
            <person name="Lapidus A."/>
            <person name="Del Rio T.G."/>
            <person name="Nolan M."/>
            <person name="Tice H."/>
            <person name="Cheng J.F."/>
            <person name="Pitluck S."/>
            <person name="Liolios K."/>
            <person name="Pagani I."/>
            <person name="Ivanova N."/>
            <person name="Mavromatis K."/>
            <person name="Pati A."/>
            <person name="Tapia R."/>
            <person name="Han C."/>
            <person name="Goodwin L."/>
            <person name="Chen A."/>
            <person name="Palaniappan K."/>
            <person name="Land M."/>
            <person name="Hauser L."/>
            <person name="Chang Y.J."/>
            <person name="Jeffries C.D."/>
            <person name="Rohde M."/>
            <person name="Goker M."/>
            <person name="Tindall B.J."/>
            <person name="Detter J.C."/>
            <person name="Woyke T."/>
            <person name="Bristow J."/>
            <person name="Eisen J.A."/>
            <person name="Markowitz V."/>
            <person name="Hugenholtz P."/>
            <person name="Klenk H.P."/>
            <person name="Kyrpides N.C."/>
        </authorList>
    </citation>
    <scope>NUCLEOTIDE SEQUENCE [LARGE SCALE GENOMIC DNA]</scope>
    <source>
        <strain evidence="4">DSM 17132 / JCM 16389 / KACC 11308 / NBRC 106382 / 4M15</strain>
    </source>
</reference>
<dbReference type="HOGENOM" id="CLU_007999_0_0_10"/>